<dbReference type="GO" id="GO:0005829">
    <property type="term" value="C:cytosol"/>
    <property type="evidence" value="ECO:0007669"/>
    <property type="project" value="TreeGrafter"/>
</dbReference>
<reference evidence="7 8" key="1">
    <citation type="submission" date="2017-04" db="EMBL/GenBank/DDBJ databases">
        <title>Monoglobus pectinilyticus 14 draft genome.</title>
        <authorList>
            <person name="Kim C."/>
            <person name="Rosendale D.I."/>
            <person name="Kelly W.J."/>
            <person name="Tannock G.W."/>
            <person name="Patchett M.L."/>
            <person name="Jordens J.Z."/>
        </authorList>
    </citation>
    <scope>NUCLEOTIDE SEQUENCE [LARGE SCALE GENOMIC DNA]</scope>
    <source>
        <strain evidence="7 8">14</strain>
    </source>
</reference>
<dbReference type="SMART" id="SM00827">
    <property type="entry name" value="PKS_AT"/>
    <property type="match status" value="1"/>
</dbReference>
<comment type="catalytic activity">
    <reaction evidence="3 4">
        <text>holo-[ACP] + malonyl-CoA = malonyl-[ACP] + CoA</text>
        <dbReference type="Rhea" id="RHEA:41792"/>
        <dbReference type="Rhea" id="RHEA-COMP:9623"/>
        <dbReference type="Rhea" id="RHEA-COMP:9685"/>
        <dbReference type="ChEBI" id="CHEBI:57287"/>
        <dbReference type="ChEBI" id="CHEBI:57384"/>
        <dbReference type="ChEBI" id="CHEBI:64479"/>
        <dbReference type="ChEBI" id="CHEBI:78449"/>
        <dbReference type="EC" id="2.3.1.39"/>
    </reaction>
</comment>
<dbReference type="FunFam" id="3.30.70.250:FF:000001">
    <property type="entry name" value="Malonyl CoA-acyl carrier protein transacylase"/>
    <property type="match status" value="1"/>
</dbReference>
<dbReference type="PANTHER" id="PTHR42681:SF1">
    <property type="entry name" value="MALONYL-COA-ACYL CARRIER PROTEIN TRANSACYLASE, MITOCHONDRIAL"/>
    <property type="match status" value="1"/>
</dbReference>
<dbReference type="SUPFAM" id="SSF55048">
    <property type="entry name" value="Probable ACP-binding domain of malonyl-CoA ACP transacylase"/>
    <property type="match status" value="1"/>
</dbReference>
<evidence type="ECO:0000256" key="2">
    <source>
        <dbReference type="ARBA" id="ARBA00023315"/>
    </source>
</evidence>
<dbReference type="InterPro" id="IPR016036">
    <property type="entry name" value="Malonyl_transacylase_ACP-bd"/>
</dbReference>
<dbReference type="InterPro" id="IPR050858">
    <property type="entry name" value="Mal-CoA-ACP_Trans/PKS_FabD"/>
</dbReference>
<dbReference type="KEGG" id="mpec:B9O19_01858"/>
<dbReference type="Pfam" id="PF00698">
    <property type="entry name" value="Acyl_transf_1"/>
    <property type="match status" value="1"/>
</dbReference>
<evidence type="ECO:0000259" key="6">
    <source>
        <dbReference type="SMART" id="SM00827"/>
    </source>
</evidence>
<dbReference type="NCBIfam" id="TIGR00128">
    <property type="entry name" value="fabD"/>
    <property type="match status" value="1"/>
</dbReference>
<dbReference type="EC" id="2.3.1.39" evidence="4"/>
<evidence type="ECO:0000256" key="4">
    <source>
        <dbReference type="PIRNR" id="PIRNR000446"/>
    </source>
</evidence>
<evidence type="ECO:0000256" key="5">
    <source>
        <dbReference type="PIRSR" id="PIRSR000446-1"/>
    </source>
</evidence>
<dbReference type="InterPro" id="IPR016035">
    <property type="entry name" value="Acyl_Trfase/lysoPLipase"/>
</dbReference>
<organism evidence="7 8">
    <name type="scientific">Monoglobus pectinilyticus</name>
    <dbReference type="NCBI Taxonomy" id="1981510"/>
    <lineage>
        <taxon>Bacteria</taxon>
        <taxon>Bacillati</taxon>
        <taxon>Bacillota</taxon>
        <taxon>Clostridia</taxon>
        <taxon>Monoglobales</taxon>
        <taxon>Monoglobaceae</taxon>
        <taxon>Monoglobus</taxon>
    </lineage>
</organism>
<dbReference type="AlphaFoldDB" id="A0A2K9P417"/>
<dbReference type="EMBL" id="CP020991">
    <property type="protein sequence ID" value="AUO20007.1"/>
    <property type="molecule type" value="Genomic_DNA"/>
</dbReference>
<dbReference type="InterPro" id="IPR024925">
    <property type="entry name" value="Malonyl_CoA-ACP_transAc"/>
</dbReference>
<feature type="active site" evidence="5">
    <location>
        <position position="202"/>
    </location>
</feature>
<dbReference type="GO" id="GO:0004314">
    <property type="term" value="F:[acyl-carrier-protein] S-malonyltransferase activity"/>
    <property type="evidence" value="ECO:0007669"/>
    <property type="project" value="UniProtKB-EC"/>
</dbReference>
<keyword evidence="2 4" id="KW-0012">Acyltransferase</keyword>
<feature type="active site" evidence="5">
    <location>
        <position position="93"/>
    </location>
</feature>
<dbReference type="GO" id="GO:0006633">
    <property type="term" value="P:fatty acid biosynthetic process"/>
    <property type="evidence" value="ECO:0007669"/>
    <property type="project" value="TreeGrafter"/>
</dbReference>
<evidence type="ECO:0000313" key="7">
    <source>
        <dbReference type="EMBL" id="AUO20007.1"/>
    </source>
</evidence>
<feature type="domain" description="Malonyl-CoA:ACP transacylase (MAT)" evidence="6">
    <location>
        <begin position="9"/>
        <end position="308"/>
    </location>
</feature>
<evidence type="ECO:0000313" key="8">
    <source>
        <dbReference type="Proteomes" id="UP000235589"/>
    </source>
</evidence>
<proteinExistence type="inferred from homology"/>
<gene>
    <name evidence="7" type="ORF">B9O19_01858</name>
</gene>
<dbReference type="InterPro" id="IPR004410">
    <property type="entry name" value="Malonyl_CoA-ACP_transAc_FabD"/>
</dbReference>
<protein>
    <recommendedName>
        <fullName evidence="4">Malonyl CoA-acyl carrier protein transacylase</fullName>
        <ecNumber evidence="4">2.3.1.39</ecNumber>
    </recommendedName>
</protein>
<dbReference type="InterPro" id="IPR014043">
    <property type="entry name" value="Acyl_transferase_dom"/>
</dbReference>
<dbReference type="Gene3D" id="3.40.366.10">
    <property type="entry name" value="Malonyl-Coenzyme A Acyl Carrier Protein, domain 2"/>
    <property type="match status" value="1"/>
</dbReference>
<dbReference type="PANTHER" id="PTHR42681">
    <property type="entry name" value="MALONYL-COA-ACYL CARRIER PROTEIN TRANSACYLASE, MITOCHONDRIAL"/>
    <property type="match status" value="1"/>
</dbReference>
<sequence>MINMKTAFLFSGQGAQAIGMGKELCENFPVADEVFNSASEALGFDIKDMVWNGDKDTLMITENTQPAILTMSVAALRVAESLGLTPDVVAGLSLGEYTAHVASGSMEFTDAVKLVKKRGKYMQEEVPLGVGAMAAIIALTPEDVKEICKQASSKGICEPANFNCPGQITVAGEVAAVEYACELAKEKGAKRAMLMPVSAPFHCSMLKGAGEKLGKELENVTVSEMDVPIITNVTGDYIKSKDEIKELLVRQVSSSVLFEESLKRMIADGVDTFIEIGPGKALSGFVKRIDKTKTILNIEDMASLEKTKEALSL</sequence>
<evidence type="ECO:0000256" key="1">
    <source>
        <dbReference type="ARBA" id="ARBA00022679"/>
    </source>
</evidence>
<comment type="similarity">
    <text evidence="4">Belongs to the fabD family.</text>
</comment>
<dbReference type="PIRSF" id="PIRSF000446">
    <property type="entry name" value="Mct"/>
    <property type="match status" value="1"/>
</dbReference>
<dbReference type="SUPFAM" id="SSF52151">
    <property type="entry name" value="FabD/lysophospholipase-like"/>
    <property type="match status" value="1"/>
</dbReference>
<dbReference type="Proteomes" id="UP000235589">
    <property type="component" value="Chromosome"/>
</dbReference>
<evidence type="ECO:0000256" key="3">
    <source>
        <dbReference type="ARBA" id="ARBA00048462"/>
    </source>
</evidence>
<dbReference type="InterPro" id="IPR001227">
    <property type="entry name" value="Ac_transferase_dom_sf"/>
</dbReference>
<accession>A0A2K9P417</accession>
<keyword evidence="1 4" id="KW-0808">Transferase</keyword>
<name>A0A2K9P417_9FIRM</name>
<keyword evidence="8" id="KW-1185">Reference proteome</keyword>
<dbReference type="Gene3D" id="3.30.70.250">
    <property type="entry name" value="Malonyl-CoA ACP transacylase, ACP-binding"/>
    <property type="match status" value="1"/>
</dbReference>